<dbReference type="SUPFAM" id="SSF50814">
    <property type="entry name" value="Lipocalins"/>
    <property type="match status" value="2"/>
</dbReference>
<dbReference type="InterPro" id="IPR000566">
    <property type="entry name" value="Lipocln_cytosolic_FA-bd_dom"/>
</dbReference>
<name>A0AAE1E3T3_9GAST</name>
<dbReference type="Pfam" id="PF00061">
    <property type="entry name" value="Lipocalin"/>
    <property type="match status" value="1"/>
</dbReference>
<keyword evidence="2" id="KW-0446">Lipid-binding</keyword>
<dbReference type="PRINTS" id="PR00178">
    <property type="entry name" value="FATTYACIDBP"/>
</dbReference>
<dbReference type="AlphaFoldDB" id="A0AAE1E3T3"/>
<keyword evidence="6" id="KW-1185">Reference proteome</keyword>
<evidence type="ECO:0000256" key="2">
    <source>
        <dbReference type="ARBA" id="ARBA00023121"/>
    </source>
</evidence>
<evidence type="ECO:0000313" key="6">
    <source>
        <dbReference type="Proteomes" id="UP001283361"/>
    </source>
</evidence>
<dbReference type="InterPro" id="IPR012674">
    <property type="entry name" value="Calycin"/>
</dbReference>
<organism evidence="5 6">
    <name type="scientific">Elysia crispata</name>
    <name type="common">lettuce slug</name>
    <dbReference type="NCBI Taxonomy" id="231223"/>
    <lineage>
        <taxon>Eukaryota</taxon>
        <taxon>Metazoa</taxon>
        <taxon>Spiralia</taxon>
        <taxon>Lophotrochozoa</taxon>
        <taxon>Mollusca</taxon>
        <taxon>Gastropoda</taxon>
        <taxon>Heterobranchia</taxon>
        <taxon>Euthyneura</taxon>
        <taxon>Panpulmonata</taxon>
        <taxon>Sacoglossa</taxon>
        <taxon>Placobranchoidea</taxon>
        <taxon>Plakobranchidae</taxon>
        <taxon>Elysia</taxon>
    </lineage>
</organism>
<comment type="similarity">
    <text evidence="1 3">Belongs to the calycin superfamily. Fatty-acid binding protein (FABP) family.</text>
</comment>
<comment type="caution">
    <text evidence="5">The sequence shown here is derived from an EMBL/GenBank/DDBJ whole genome shotgun (WGS) entry which is preliminary data.</text>
</comment>
<feature type="domain" description="Cytosolic fatty-acid binding proteins" evidence="4">
    <location>
        <begin position="8"/>
        <end position="25"/>
    </location>
</feature>
<dbReference type="PANTHER" id="PTHR11955">
    <property type="entry name" value="FATTY ACID BINDING PROTEIN"/>
    <property type="match status" value="1"/>
</dbReference>
<proteinExistence type="inferred from homology"/>
<keyword evidence="3" id="KW-0813">Transport</keyword>
<protein>
    <recommendedName>
        <fullName evidence="4">Cytosolic fatty-acid binding proteins domain-containing protein</fullName>
    </recommendedName>
</protein>
<dbReference type="Gene3D" id="2.40.128.20">
    <property type="match status" value="1"/>
</dbReference>
<gene>
    <name evidence="5" type="ORF">RRG08_016519</name>
</gene>
<evidence type="ECO:0000256" key="1">
    <source>
        <dbReference type="ARBA" id="ARBA00008390"/>
    </source>
</evidence>
<dbReference type="EMBL" id="JAWDGP010001369">
    <property type="protein sequence ID" value="KAK3792510.1"/>
    <property type="molecule type" value="Genomic_DNA"/>
</dbReference>
<dbReference type="CDD" id="cd00742">
    <property type="entry name" value="FABP"/>
    <property type="match status" value="1"/>
</dbReference>
<evidence type="ECO:0000259" key="4">
    <source>
        <dbReference type="PROSITE" id="PS00214"/>
    </source>
</evidence>
<accession>A0AAE1E3T3</accession>
<dbReference type="PROSITE" id="PS00214">
    <property type="entry name" value="FABP"/>
    <property type="match status" value="1"/>
</dbReference>
<dbReference type="Proteomes" id="UP001283361">
    <property type="component" value="Unassembled WGS sequence"/>
</dbReference>
<evidence type="ECO:0000256" key="3">
    <source>
        <dbReference type="RuleBase" id="RU003696"/>
    </source>
</evidence>
<dbReference type="GO" id="GO:0008289">
    <property type="term" value="F:lipid binding"/>
    <property type="evidence" value="ECO:0007669"/>
    <property type="project" value="UniProtKB-KW"/>
</dbReference>
<evidence type="ECO:0000313" key="5">
    <source>
        <dbReference type="EMBL" id="KAK3792510.1"/>
    </source>
</evidence>
<dbReference type="InterPro" id="IPR000463">
    <property type="entry name" value="Fatty_acid-bd"/>
</dbReference>
<reference evidence="5" key="1">
    <citation type="journal article" date="2023" name="G3 (Bethesda)">
        <title>A reference genome for the long-term kleptoplast-retaining sea slug Elysia crispata morphotype clarki.</title>
        <authorList>
            <person name="Eastman K.E."/>
            <person name="Pendleton A.L."/>
            <person name="Shaikh M.A."/>
            <person name="Suttiyut T."/>
            <person name="Ogas R."/>
            <person name="Tomko P."/>
            <person name="Gavelis G."/>
            <person name="Widhalm J.R."/>
            <person name="Wisecaver J.H."/>
        </authorList>
    </citation>
    <scope>NUCLEOTIDE SEQUENCE</scope>
    <source>
        <strain evidence="5">ECLA1</strain>
    </source>
</reference>
<sequence>MAAELAPGRWGFEKSENFDEYMKALGKSQYVISDNFDEYMKALGVSYPWRVIGNSAKPQQEISIKDGRWTIITSTPVTKVVIQFELNKEFDETTADGRKVKSTCTVHGNKLITDQRGSVDSVITRDFTKNSFIMTLAAKDVTCTRYYKRLS</sequence>
<dbReference type="InterPro" id="IPR031259">
    <property type="entry name" value="ILBP"/>
</dbReference>